<gene>
    <name evidence="1" type="ORF">WU87_09360</name>
</gene>
<dbReference type="EMBL" id="LAYQ01000019">
    <property type="protein sequence ID" value="KKO78212.1"/>
    <property type="molecule type" value="Genomic_DNA"/>
</dbReference>
<keyword evidence="1" id="KW-0808">Transferase</keyword>
<sequence>MITGALKNNVDRIWDTFWSGGISNPVSVIEQFTYLLFIKDLDERQVQIDKRRALGDPTATEDIFDTSQQDLRWRNLIEDRDIARRKATIINKVFPFLKEMGGTGFQEHMANASFDIESEATLSRVMELIDQLQFSNKDMKGDLYEYMLDKLSTSGTNGQFRTPSHIIELLVALMEPTPQQRIIDPACGTAGFLVAANDWVVQHHREDLFNKDTRTTFTNEGLTGFDFDKTMVRIAAMNMFMHGFDEPNISYRDSLQQLPTTFDEAFDLVLANPPFAGSLDKDSIDPKLKSVTTAKKTELLFVHRFLQLLKPGGRAAVIVPEGVLFGSTKAHKALRKILVEDQRLDAVIKLPSGVFKPYSGVSTAVLCFTRTDSGGTDEVWFYDVTADGYSLDDKRTPLLDDPLLGPSPASHIQDLSDPALADDPTPVTLTDEQLKLNNLPDVVARWHARTTDERERARTDYSFTVPKDEIAQADYDLSMNRYKEIVLEAQETRDPMDIIAEIEALDRDITQGLANLKAMLSEGK</sequence>
<keyword evidence="1" id="KW-0489">Methyltransferase</keyword>
<evidence type="ECO:0000313" key="1">
    <source>
        <dbReference type="EMBL" id="KKO78212.1"/>
    </source>
</evidence>
<dbReference type="Proteomes" id="UP000034245">
    <property type="component" value="Unassembled WGS sequence"/>
</dbReference>
<proteinExistence type="predicted"/>
<comment type="caution">
    <text evidence="1">The sequence shown here is derived from an EMBL/GenBank/DDBJ whole genome shotgun (WGS) entry which is preliminary data.</text>
</comment>
<keyword evidence="2" id="KW-1185">Reference proteome</keyword>
<reference evidence="1" key="1">
    <citation type="submission" date="2015-04" db="EMBL/GenBank/DDBJ databases">
        <title>Draft Genome Sequences of Three Species of Emerging Human-Pathogenic Corynebacteria.</title>
        <authorList>
            <person name="Pacheco L.G."/>
            <person name="Mattos-Guaraldi A.L."/>
            <person name="Santos C.S."/>
            <person name="Veras A.O."/>
            <person name="Guimaraes L.C."/>
            <person name="Abreu V."/>
            <person name="Pereira F.L."/>
            <person name="Soares S.C."/>
            <person name="Dorella F.A."/>
            <person name="Carvalho A.F."/>
            <person name="Leal C.G."/>
            <person name="Figueiredo H.C."/>
            <person name="Ramos J.N."/>
            <person name="Vieira V."/>
            <person name="Farfour E."/>
            <person name="Guiso N."/>
            <person name="Hirata R.Jr."/>
            <person name="Ramos R.T."/>
            <person name="Azevedo V."/>
            <person name="Silva A."/>
        </authorList>
    </citation>
    <scope>NUCLEOTIDE SEQUENCE</scope>
    <source>
        <strain evidence="1">1941</strain>
    </source>
</reference>
<protein>
    <submittedName>
        <fullName evidence="1">DNA methyltransferase</fullName>
    </submittedName>
</protein>
<name>A0ACC4U9Y1_9CORY</name>
<accession>A0ACC4U9Y1</accession>
<organism evidence="1 2">
    <name type="scientific">Corynebacterium minutissimum</name>
    <dbReference type="NCBI Taxonomy" id="38301"/>
    <lineage>
        <taxon>Bacteria</taxon>
        <taxon>Bacillati</taxon>
        <taxon>Actinomycetota</taxon>
        <taxon>Actinomycetes</taxon>
        <taxon>Mycobacteriales</taxon>
        <taxon>Corynebacteriaceae</taxon>
        <taxon>Corynebacterium</taxon>
    </lineage>
</organism>
<evidence type="ECO:0000313" key="2">
    <source>
        <dbReference type="Proteomes" id="UP000034245"/>
    </source>
</evidence>